<gene>
    <name evidence="2" type="ORF">PBY51_021856</name>
</gene>
<reference evidence="2 3" key="2">
    <citation type="journal article" date="2023" name="Mol. Biol. Evol.">
        <title>Genomics of Secondarily Temperate Adaptation in the Only Non-Antarctic Icefish.</title>
        <authorList>
            <person name="Rivera-Colon A.G."/>
            <person name="Rayamajhi N."/>
            <person name="Minhas B.F."/>
            <person name="Madrigal G."/>
            <person name="Bilyk K.T."/>
            <person name="Yoon V."/>
            <person name="Hune M."/>
            <person name="Gregory S."/>
            <person name="Cheng C.H.C."/>
            <person name="Catchen J.M."/>
        </authorList>
    </citation>
    <scope>NUCLEOTIDE SEQUENCE [LARGE SCALE GENOMIC DNA]</scope>
    <source>
        <strain evidence="2">JMC-PN-2008</strain>
    </source>
</reference>
<feature type="region of interest" description="Disordered" evidence="1">
    <location>
        <begin position="1"/>
        <end position="21"/>
    </location>
</feature>
<reference evidence="2 3" key="1">
    <citation type="journal article" date="2023" name="Genes (Basel)">
        <title>Chromosome-Level Genome Assembly and Circadian Gene Repertoire of the Patagonia Blennie Eleginops maclovinus-The Closest Ancestral Proxy of Antarctic Cryonotothenioids.</title>
        <authorList>
            <person name="Cheng C.C."/>
            <person name="Rivera-Colon A.G."/>
            <person name="Minhas B.F."/>
            <person name="Wilson L."/>
            <person name="Rayamajhi N."/>
            <person name="Vargas-Chacoff L."/>
            <person name="Catchen J.M."/>
        </authorList>
    </citation>
    <scope>NUCLEOTIDE SEQUENCE [LARGE SCALE GENOMIC DNA]</scope>
    <source>
        <strain evidence="2">JMC-PN-2008</strain>
    </source>
</reference>
<accession>A0AAN7XFI6</accession>
<dbReference type="Proteomes" id="UP001346869">
    <property type="component" value="Unassembled WGS sequence"/>
</dbReference>
<evidence type="ECO:0000313" key="2">
    <source>
        <dbReference type="EMBL" id="KAK5860372.1"/>
    </source>
</evidence>
<proteinExistence type="predicted"/>
<protein>
    <submittedName>
        <fullName evidence="2">Uncharacterized protein</fullName>
    </submittedName>
</protein>
<name>A0AAN7XFI6_ELEMC</name>
<evidence type="ECO:0000313" key="3">
    <source>
        <dbReference type="Proteomes" id="UP001346869"/>
    </source>
</evidence>
<sequence>MHVRSPPHLSCSEGSPSGSQQPARLCLPIGMLGSGCVQCSVSAAKAGRRGTATAAPSISPVMASAEQPCSSFHQQHCA</sequence>
<comment type="caution">
    <text evidence="2">The sequence shown here is derived from an EMBL/GenBank/DDBJ whole genome shotgun (WGS) entry which is preliminary data.</text>
</comment>
<feature type="compositionally biased region" description="Polar residues" evidence="1">
    <location>
        <begin position="12"/>
        <end position="21"/>
    </location>
</feature>
<dbReference type="AlphaFoldDB" id="A0AAN7XFI6"/>
<keyword evidence="3" id="KW-1185">Reference proteome</keyword>
<dbReference type="EMBL" id="JAUZQC010000014">
    <property type="protein sequence ID" value="KAK5860372.1"/>
    <property type="molecule type" value="Genomic_DNA"/>
</dbReference>
<evidence type="ECO:0000256" key="1">
    <source>
        <dbReference type="SAM" id="MobiDB-lite"/>
    </source>
</evidence>
<organism evidence="2 3">
    <name type="scientific">Eleginops maclovinus</name>
    <name type="common">Patagonian blennie</name>
    <name type="synonym">Eleginus maclovinus</name>
    <dbReference type="NCBI Taxonomy" id="56733"/>
    <lineage>
        <taxon>Eukaryota</taxon>
        <taxon>Metazoa</taxon>
        <taxon>Chordata</taxon>
        <taxon>Craniata</taxon>
        <taxon>Vertebrata</taxon>
        <taxon>Euteleostomi</taxon>
        <taxon>Actinopterygii</taxon>
        <taxon>Neopterygii</taxon>
        <taxon>Teleostei</taxon>
        <taxon>Neoteleostei</taxon>
        <taxon>Acanthomorphata</taxon>
        <taxon>Eupercaria</taxon>
        <taxon>Perciformes</taxon>
        <taxon>Notothenioidei</taxon>
        <taxon>Eleginopidae</taxon>
        <taxon>Eleginops</taxon>
    </lineage>
</organism>